<sequence length="44" mass="4987">MSYNPIDTLPGRAQIYHQKAMNNYTAGIFLQIGRHHSKEASTKP</sequence>
<protein>
    <submittedName>
        <fullName evidence="1">Uncharacterized protein</fullName>
    </submittedName>
</protein>
<dbReference type="Proteomes" id="UP000004095">
    <property type="component" value="Unassembled WGS sequence"/>
</dbReference>
<comment type="caution">
    <text evidence="1">The sequence shown here is derived from an EMBL/GenBank/DDBJ whole genome shotgun (WGS) entry which is preliminary data.</text>
</comment>
<gene>
    <name evidence="1" type="ORF">M23134_02156</name>
</gene>
<dbReference type="EMBL" id="AAWS01000018">
    <property type="protein sequence ID" value="EAY28046.1"/>
    <property type="molecule type" value="Genomic_DNA"/>
</dbReference>
<dbReference type="AlphaFoldDB" id="A1ZND5"/>
<accession>A1ZND5</accession>
<organism evidence="1 2">
    <name type="scientific">Microscilla marina ATCC 23134</name>
    <dbReference type="NCBI Taxonomy" id="313606"/>
    <lineage>
        <taxon>Bacteria</taxon>
        <taxon>Pseudomonadati</taxon>
        <taxon>Bacteroidota</taxon>
        <taxon>Cytophagia</taxon>
        <taxon>Cytophagales</taxon>
        <taxon>Microscillaceae</taxon>
        <taxon>Microscilla</taxon>
    </lineage>
</organism>
<evidence type="ECO:0000313" key="1">
    <source>
        <dbReference type="EMBL" id="EAY28046.1"/>
    </source>
</evidence>
<reference evidence="1 2" key="1">
    <citation type="submission" date="2007-01" db="EMBL/GenBank/DDBJ databases">
        <authorList>
            <person name="Haygood M."/>
            <person name="Podell S."/>
            <person name="Anderson C."/>
            <person name="Hopkinson B."/>
            <person name="Roe K."/>
            <person name="Barbeau K."/>
            <person name="Gaasterland T."/>
            <person name="Ferriera S."/>
            <person name="Johnson J."/>
            <person name="Kravitz S."/>
            <person name="Beeson K."/>
            <person name="Sutton G."/>
            <person name="Rogers Y.-H."/>
            <person name="Friedman R."/>
            <person name="Frazier M."/>
            <person name="Venter J.C."/>
        </authorList>
    </citation>
    <scope>NUCLEOTIDE SEQUENCE [LARGE SCALE GENOMIC DNA]</scope>
    <source>
        <strain evidence="1 2">ATCC 23134</strain>
    </source>
</reference>
<keyword evidence="2" id="KW-1185">Reference proteome</keyword>
<name>A1ZND5_MICM2</name>
<proteinExistence type="predicted"/>
<evidence type="ECO:0000313" key="2">
    <source>
        <dbReference type="Proteomes" id="UP000004095"/>
    </source>
</evidence>